<dbReference type="OrthoDB" id="6358750at2"/>
<dbReference type="Proteomes" id="UP000199675">
    <property type="component" value="Unassembled WGS sequence"/>
</dbReference>
<dbReference type="STRING" id="488533.SAMN04487960_11227"/>
<evidence type="ECO:0000313" key="2">
    <source>
        <dbReference type="Proteomes" id="UP000199675"/>
    </source>
</evidence>
<organism evidence="1 2">
    <name type="scientific">Marinobacter mobilis</name>
    <dbReference type="NCBI Taxonomy" id="488533"/>
    <lineage>
        <taxon>Bacteria</taxon>
        <taxon>Pseudomonadati</taxon>
        <taxon>Pseudomonadota</taxon>
        <taxon>Gammaproteobacteria</taxon>
        <taxon>Pseudomonadales</taxon>
        <taxon>Marinobacteraceae</taxon>
        <taxon>Marinobacter</taxon>
    </lineage>
</organism>
<evidence type="ECO:0000313" key="1">
    <source>
        <dbReference type="EMBL" id="SDX63935.1"/>
    </source>
</evidence>
<gene>
    <name evidence="1" type="ORF">SAMN04487960_11227</name>
</gene>
<sequence length="289" mass="30065">MKAGAIGCAALATFCLVGVQDVLAELKPISDEELGQVQGQAMIAIDQLAGMNQQFTRITLGMDVELQTNIDSVVLGEAGLASDLAVSQLSLGHIARDDTVIQLDGQTYAIGDIVPFVAENPYFELAEVNGEVVGMRVGFGQARGTLSGDIASFSGNLGLQLEDGAGATSQAALYDLSTTATNYQATHIGLADGATDCSAGIQCAALSNLQTLDIGVDNGDGTVGFTEDLFLSFQNQAVDWQDLAGGPIITANPGVFVNLPTSMTLDLQTLQNGIPRARTEYIDRGVGLF</sequence>
<accession>A0A1H3DBZ3</accession>
<proteinExistence type="predicted"/>
<keyword evidence="2" id="KW-1185">Reference proteome</keyword>
<name>A0A1H3DBZ3_9GAMM</name>
<dbReference type="AlphaFoldDB" id="A0A1H3DBZ3"/>
<reference evidence="1 2" key="1">
    <citation type="submission" date="2016-10" db="EMBL/GenBank/DDBJ databases">
        <authorList>
            <person name="de Groot N.N."/>
        </authorList>
    </citation>
    <scope>NUCLEOTIDE SEQUENCE [LARGE SCALE GENOMIC DNA]</scope>
    <source>
        <strain evidence="1 2">CGMCC 1.7059</strain>
    </source>
</reference>
<dbReference type="RefSeq" id="WP_091817126.1">
    <property type="nucleotide sequence ID" value="NZ_FNNE01000012.1"/>
</dbReference>
<dbReference type="EMBL" id="FNNE01000012">
    <property type="protein sequence ID" value="SDX63935.1"/>
    <property type="molecule type" value="Genomic_DNA"/>
</dbReference>
<protein>
    <submittedName>
        <fullName evidence="1">Uncharacterized protein</fullName>
    </submittedName>
</protein>